<dbReference type="SUPFAM" id="SSF57850">
    <property type="entry name" value="RING/U-box"/>
    <property type="match status" value="1"/>
</dbReference>
<evidence type="ECO:0000313" key="6">
    <source>
        <dbReference type="EMBL" id="CAK9873272.1"/>
    </source>
</evidence>
<dbReference type="Pfam" id="PF12906">
    <property type="entry name" value="RINGv"/>
    <property type="match status" value="1"/>
</dbReference>
<feature type="domain" description="RING-CH-type" evidence="5">
    <location>
        <begin position="222"/>
        <end position="282"/>
    </location>
</feature>
<sequence>MLRRFNSLIKIPKVQHEAIENVHLRPTSSVDSASLRPHLSYGEALDSFQVPQAWVRGAEPGVGQTSKTHQMEQGGDLQENNRLPVIQVTKPGAGKDGKEDRKIESDDAGDFRKPFLSVNKAGYEHLDPSDTSFSAFEGETTKLELQSGKEFTFPILPLSNGIEQKISNTVCAVGDQVDSGCTTIDISDVDNRDIATHLAHIQNGYNMGRVGGGPDRTISNFSTDSMVECCRICQQHTEEQVIELGCFCRAELAKVHRSCIDQWFSNKGTNMCEVCQHSATNITPPSTLPIPQFWVWRIRAPNAMGTMELQQRGRRVGLSSSVLVVLGLGTAARLTLGWYRERAARHNIQQMEIAPMIDGPYTITSPSPTTAAPPVVPQDLAALV</sequence>
<evidence type="ECO:0000256" key="2">
    <source>
        <dbReference type="ARBA" id="ARBA00022771"/>
    </source>
</evidence>
<protein>
    <recommendedName>
        <fullName evidence="5">RING-CH-type domain-containing protein</fullName>
    </recommendedName>
</protein>
<dbReference type="InterPro" id="IPR011016">
    <property type="entry name" value="Znf_RING-CH"/>
</dbReference>
<dbReference type="SMART" id="SM00744">
    <property type="entry name" value="RINGv"/>
    <property type="match status" value="1"/>
</dbReference>
<organism evidence="6 7">
    <name type="scientific">Sphagnum jensenii</name>
    <dbReference type="NCBI Taxonomy" id="128206"/>
    <lineage>
        <taxon>Eukaryota</taxon>
        <taxon>Viridiplantae</taxon>
        <taxon>Streptophyta</taxon>
        <taxon>Embryophyta</taxon>
        <taxon>Bryophyta</taxon>
        <taxon>Sphagnophytina</taxon>
        <taxon>Sphagnopsida</taxon>
        <taxon>Sphagnales</taxon>
        <taxon>Sphagnaceae</taxon>
        <taxon>Sphagnum</taxon>
    </lineage>
</organism>
<dbReference type="Gene3D" id="3.30.40.10">
    <property type="entry name" value="Zinc/RING finger domain, C3HC4 (zinc finger)"/>
    <property type="match status" value="1"/>
</dbReference>
<keyword evidence="1" id="KW-0479">Metal-binding</keyword>
<evidence type="ECO:0000256" key="4">
    <source>
        <dbReference type="SAM" id="MobiDB-lite"/>
    </source>
</evidence>
<evidence type="ECO:0000313" key="7">
    <source>
        <dbReference type="Proteomes" id="UP001497522"/>
    </source>
</evidence>
<keyword evidence="3" id="KW-0862">Zinc</keyword>
<evidence type="ECO:0000256" key="3">
    <source>
        <dbReference type="ARBA" id="ARBA00022833"/>
    </source>
</evidence>
<dbReference type="Proteomes" id="UP001497522">
    <property type="component" value="Chromosome 3"/>
</dbReference>
<name>A0ABP1BDM1_9BRYO</name>
<keyword evidence="7" id="KW-1185">Reference proteome</keyword>
<dbReference type="PANTHER" id="PTHR46214:SF16">
    <property type="entry name" value="OS10G0481450 PROTEIN"/>
    <property type="match status" value="1"/>
</dbReference>
<gene>
    <name evidence="6" type="ORF">CSSPJE1EN2_LOCUS15842</name>
</gene>
<evidence type="ECO:0000256" key="1">
    <source>
        <dbReference type="ARBA" id="ARBA00022723"/>
    </source>
</evidence>
<feature type="region of interest" description="Disordered" evidence="4">
    <location>
        <begin position="89"/>
        <end position="108"/>
    </location>
</feature>
<keyword evidence="2" id="KW-0863">Zinc-finger</keyword>
<feature type="compositionally biased region" description="Basic and acidic residues" evidence="4">
    <location>
        <begin position="93"/>
        <end position="108"/>
    </location>
</feature>
<evidence type="ECO:0000259" key="5">
    <source>
        <dbReference type="PROSITE" id="PS51292"/>
    </source>
</evidence>
<accession>A0ABP1BDM1</accession>
<dbReference type="PANTHER" id="PTHR46214">
    <property type="entry name" value="ZINC FINGER, RING-CH-TYPE"/>
    <property type="match status" value="1"/>
</dbReference>
<dbReference type="EMBL" id="OZ023704">
    <property type="protein sequence ID" value="CAK9873272.1"/>
    <property type="molecule type" value="Genomic_DNA"/>
</dbReference>
<reference evidence="6" key="1">
    <citation type="submission" date="2024-03" db="EMBL/GenBank/DDBJ databases">
        <authorList>
            <consortium name="ELIXIR-Norway"/>
            <consortium name="Elixir Norway"/>
        </authorList>
    </citation>
    <scope>NUCLEOTIDE SEQUENCE</scope>
</reference>
<dbReference type="InterPro" id="IPR013083">
    <property type="entry name" value="Znf_RING/FYVE/PHD"/>
</dbReference>
<proteinExistence type="predicted"/>
<dbReference type="PROSITE" id="PS51292">
    <property type="entry name" value="ZF_RING_CH"/>
    <property type="match status" value="1"/>
</dbReference>